<dbReference type="SUPFAM" id="SSF54211">
    <property type="entry name" value="Ribosomal protein S5 domain 2-like"/>
    <property type="match status" value="1"/>
</dbReference>
<dbReference type="GO" id="GO:0042781">
    <property type="term" value="F:3'-tRNA processing endoribonuclease activity"/>
    <property type="evidence" value="ECO:0007669"/>
    <property type="project" value="TreeGrafter"/>
</dbReference>
<dbReference type="Proteomes" id="UP000239800">
    <property type="component" value="Unassembled WGS sequence"/>
</dbReference>
<dbReference type="EMBL" id="MQUB01000001">
    <property type="protein sequence ID" value="PQB05450.1"/>
    <property type="molecule type" value="Genomic_DNA"/>
</dbReference>
<keyword evidence="3 7" id="KW-0540">Nuclease</keyword>
<dbReference type="Pfam" id="PF00825">
    <property type="entry name" value="Ribonuclease_P"/>
    <property type="match status" value="1"/>
</dbReference>
<dbReference type="NCBIfam" id="TIGR00188">
    <property type="entry name" value="rnpA"/>
    <property type="match status" value="1"/>
</dbReference>
<evidence type="ECO:0000313" key="9">
    <source>
        <dbReference type="EMBL" id="PQB05450.1"/>
    </source>
</evidence>
<organism evidence="9 10">
    <name type="scientific">Aureitalea marina</name>
    <dbReference type="NCBI Taxonomy" id="930804"/>
    <lineage>
        <taxon>Bacteria</taxon>
        <taxon>Pseudomonadati</taxon>
        <taxon>Bacteroidota</taxon>
        <taxon>Flavobacteriia</taxon>
        <taxon>Flavobacteriales</taxon>
        <taxon>Flavobacteriaceae</taxon>
        <taxon>Aureitalea</taxon>
    </lineage>
</organism>
<keyword evidence="6 7" id="KW-0694">RNA-binding</keyword>
<dbReference type="InterPro" id="IPR020568">
    <property type="entry name" value="Ribosomal_Su5_D2-typ_SF"/>
</dbReference>
<dbReference type="GO" id="GO:0004526">
    <property type="term" value="F:ribonuclease P activity"/>
    <property type="evidence" value="ECO:0007669"/>
    <property type="project" value="UniProtKB-UniRule"/>
</dbReference>
<keyword evidence="10" id="KW-1185">Reference proteome</keyword>
<evidence type="ECO:0000256" key="8">
    <source>
        <dbReference type="NCBIfam" id="TIGR00188"/>
    </source>
</evidence>
<gene>
    <name evidence="7" type="primary">rnpA</name>
    <name evidence="9" type="ORF">BST85_11520</name>
</gene>
<evidence type="ECO:0000256" key="5">
    <source>
        <dbReference type="ARBA" id="ARBA00022801"/>
    </source>
</evidence>
<dbReference type="OrthoDB" id="1524972at2"/>
<sequence>MSQRFKRSERLKSRKLIDQLFDRGLSLRQGSIKLIYVPMEAEENQAGFSVPKKLMAKAVDRNAIKRKMREAYRLHKHMLSPDGGPQYAMMFLYLSSKKPTYEEVQRAMVGLLDKLKGRSEKQ</sequence>
<comment type="subunit">
    <text evidence="7">Consists of a catalytic RNA component (M1 or rnpB) and a protein subunit.</text>
</comment>
<dbReference type="PROSITE" id="PS00648">
    <property type="entry name" value="RIBONUCLEASE_P"/>
    <property type="match status" value="1"/>
</dbReference>
<dbReference type="GO" id="GO:0030677">
    <property type="term" value="C:ribonuclease P complex"/>
    <property type="evidence" value="ECO:0007669"/>
    <property type="project" value="TreeGrafter"/>
</dbReference>
<keyword evidence="4 7" id="KW-0255">Endonuclease</keyword>
<evidence type="ECO:0000256" key="4">
    <source>
        <dbReference type="ARBA" id="ARBA00022759"/>
    </source>
</evidence>
<evidence type="ECO:0000256" key="3">
    <source>
        <dbReference type="ARBA" id="ARBA00022722"/>
    </source>
</evidence>
<dbReference type="Gene3D" id="3.30.230.10">
    <property type="match status" value="1"/>
</dbReference>
<keyword evidence="2 7" id="KW-0819">tRNA processing</keyword>
<dbReference type="EC" id="3.1.26.5" evidence="7 8"/>
<dbReference type="InterPro" id="IPR000100">
    <property type="entry name" value="RNase_P"/>
</dbReference>
<comment type="similarity">
    <text evidence="7">Belongs to the RnpA family.</text>
</comment>
<keyword evidence="5 7" id="KW-0378">Hydrolase</keyword>
<evidence type="ECO:0000313" key="10">
    <source>
        <dbReference type="Proteomes" id="UP000239800"/>
    </source>
</evidence>
<proteinExistence type="inferred from homology"/>
<dbReference type="PANTHER" id="PTHR33992:SF1">
    <property type="entry name" value="RIBONUCLEASE P PROTEIN COMPONENT"/>
    <property type="match status" value="1"/>
</dbReference>
<evidence type="ECO:0000256" key="7">
    <source>
        <dbReference type="HAMAP-Rule" id="MF_00227"/>
    </source>
</evidence>
<evidence type="ECO:0000256" key="6">
    <source>
        <dbReference type="ARBA" id="ARBA00022884"/>
    </source>
</evidence>
<reference evidence="9 10" key="1">
    <citation type="submission" date="2016-11" db="EMBL/GenBank/DDBJ databases">
        <title>Trade-off between light-utilization and light-protection in marine flavobacteria.</title>
        <authorList>
            <person name="Kumagai Y."/>
        </authorList>
    </citation>
    <scope>NUCLEOTIDE SEQUENCE [LARGE SCALE GENOMIC DNA]</scope>
    <source>
        <strain evidence="9 10">NBRC 107741</strain>
    </source>
</reference>
<name>A0A2S7KS60_9FLAO</name>
<dbReference type="GO" id="GO:0001682">
    <property type="term" value="P:tRNA 5'-leader removal"/>
    <property type="evidence" value="ECO:0007669"/>
    <property type="project" value="UniProtKB-UniRule"/>
</dbReference>
<evidence type="ECO:0000256" key="2">
    <source>
        <dbReference type="ARBA" id="ARBA00022694"/>
    </source>
</evidence>
<comment type="catalytic activity">
    <reaction evidence="7">
        <text>Endonucleolytic cleavage of RNA, removing 5'-extranucleotides from tRNA precursor.</text>
        <dbReference type="EC" id="3.1.26.5"/>
    </reaction>
</comment>
<dbReference type="InterPro" id="IPR014721">
    <property type="entry name" value="Ribsml_uS5_D2-typ_fold_subgr"/>
</dbReference>
<dbReference type="GO" id="GO:0000049">
    <property type="term" value="F:tRNA binding"/>
    <property type="evidence" value="ECO:0007669"/>
    <property type="project" value="UniProtKB-UniRule"/>
</dbReference>
<dbReference type="PANTHER" id="PTHR33992">
    <property type="entry name" value="RIBONUCLEASE P PROTEIN COMPONENT"/>
    <property type="match status" value="1"/>
</dbReference>
<dbReference type="RefSeq" id="WP_104813390.1">
    <property type="nucleotide sequence ID" value="NZ_MQUB01000001.1"/>
</dbReference>
<dbReference type="HAMAP" id="MF_00227">
    <property type="entry name" value="RNase_P"/>
    <property type="match status" value="1"/>
</dbReference>
<protein>
    <recommendedName>
        <fullName evidence="7 8">Ribonuclease P protein component</fullName>
        <shortName evidence="7">RNase P protein</shortName>
        <shortName evidence="7">RNaseP protein</shortName>
        <ecNumber evidence="7 8">3.1.26.5</ecNumber>
    </recommendedName>
    <alternativeName>
        <fullName evidence="7">Protein C5</fullName>
    </alternativeName>
</protein>
<dbReference type="InterPro" id="IPR020539">
    <property type="entry name" value="RNase_P_CS"/>
</dbReference>
<accession>A0A2S7KS60</accession>
<comment type="function">
    <text evidence="1 7">RNaseP catalyzes the removal of the 5'-leader sequence from pre-tRNA to produce the mature 5'-terminus. It can also cleave other RNA substrates such as 4.5S RNA. The protein component plays an auxiliary but essential role in vivo by binding to the 5'-leader sequence and broadening the substrate specificity of the ribozyme.</text>
</comment>
<evidence type="ECO:0000256" key="1">
    <source>
        <dbReference type="ARBA" id="ARBA00002663"/>
    </source>
</evidence>
<dbReference type="AlphaFoldDB" id="A0A2S7KS60"/>
<comment type="caution">
    <text evidence="9">The sequence shown here is derived from an EMBL/GenBank/DDBJ whole genome shotgun (WGS) entry which is preliminary data.</text>
</comment>